<dbReference type="InterPro" id="IPR001119">
    <property type="entry name" value="SLH_dom"/>
</dbReference>
<dbReference type="PANTHER" id="PTHR43308:SF5">
    <property type="entry name" value="S-LAYER PROTEIN _ PEPTIDOGLYCAN ENDO-BETA-N-ACETYLGLUCOSAMINIDASE"/>
    <property type="match status" value="1"/>
</dbReference>
<name>A0A1U7H1D0_9CYAN</name>
<protein>
    <recommendedName>
        <fullName evidence="1">SLH domain-containing protein</fullName>
    </recommendedName>
</protein>
<dbReference type="SUPFAM" id="SSF51126">
    <property type="entry name" value="Pectin lyase-like"/>
    <property type="match status" value="1"/>
</dbReference>
<evidence type="ECO:0000313" key="3">
    <source>
        <dbReference type="Proteomes" id="UP000186391"/>
    </source>
</evidence>
<dbReference type="PANTHER" id="PTHR43308">
    <property type="entry name" value="OUTER MEMBRANE PROTEIN ALPHA-RELATED"/>
    <property type="match status" value="1"/>
</dbReference>
<feature type="domain" description="SLH" evidence="1">
    <location>
        <begin position="559"/>
        <end position="622"/>
    </location>
</feature>
<dbReference type="AlphaFoldDB" id="A0A1U7H1D0"/>
<dbReference type="Pfam" id="PF00395">
    <property type="entry name" value="SLH"/>
    <property type="match status" value="6"/>
</dbReference>
<dbReference type="RefSeq" id="WP_073555365.1">
    <property type="nucleotide sequence ID" value="NZ_MRCA01000003.1"/>
</dbReference>
<dbReference type="InterPro" id="IPR011459">
    <property type="entry name" value="DUF1565"/>
</dbReference>
<feature type="domain" description="SLH" evidence="1">
    <location>
        <begin position="427"/>
        <end position="490"/>
    </location>
</feature>
<dbReference type="EMBL" id="MRCA01000003">
    <property type="protein sequence ID" value="OKH14748.1"/>
    <property type="molecule type" value="Genomic_DNA"/>
</dbReference>
<accession>A0A1U7H1D0</accession>
<organism evidence="2 3">
    <name type="scientific">Fischerella major NIES-592</name>
    <dbReference type="NCBI Taxonomy" id="210994"/>
    <lineage>
        <taxon>Bacteria</taxon>
        <taxon>Bacillati</taxon>
        <taxon>Cyanobacteriota</taxon>
        <taxon>Cyanophyceae</taxon>
        <taxon>Nostocales</taxon>
        <taxon>Hapalosiphonaceae</taxon>
        <taxon>Fischerella</taxon>
    </lineage>
</organism>
<dbReference type="PROSITE" id="PS51272">
    <property type="entry name" value="SLH"/>
    <property type="match status" value="6"/>
</dbReference>
<sequence>MVSSTLVATLFVNPITGNDANAGSRLVPYKTLTRALKTSKAGMIIQLAPGNYNTANGEIFPLIIPAGVMVVGNEATKGQGIIISGSGEYQSESFGLQNITLLLLDDASLMGVTVTNSITKGTGIWIEYGAPTLANSTLVNCGREGLFVSGTAKPAILDNLFTENGASGLVMARNSKGEVLRNVVQKNAIGIAVSDFAAPLITHNKISENRTAIALSRDARPVLRQNVIEKNSQGGLLVNGNAIPDLGSTQDPAGNIFRSNSGFDVQNATSAKLVSAGNLLNPVGIKGLVELSATVEDTAKPISVNTSFADMTGHWAVAFVEALLSKGLISGFADGTFKPEAPITRAQYAAMIAKTFELPLKNKISKFTDIKSDFWAAAAIERAASMGFISGFPDGTFRPGQNLTKIQAIVSIVNGLQLSGGNPNVLTVYRDRAQIPSYAIDAMAIATQKLLVVNYPQTEILEPLRDITRAEVAALIYQALVTSGKQKPIISPYIVNPDADIASFTDLRGHWAEGFIRALVSMNLTRGFADGSYKPDQAMTRAQYAALVAAAFNPIAKRPAPEFTDVPKDFWAYKSIQQAAQGGFVAGFNDRTFRPQHNVQRLQVIVSLVNGLSLPAANTDVLSSFSDHNTISDYARTAVATATVQKIIVNYPDTKKIAPTREATRAEVAAMVYQALVAIGRSPKINSPYIVSPFAVGNE</sequence>
<dbReference type="Gene3D" id="2.160.20.10">
    <property type="entry name" value="Single-stranded right-handed beta-helix, Pectin lyase-like"/>
    <property type="match status" value="1"/>
</dbReference>
<gene>
    <name evidence="2" type="ORF">NIES592_07575</name>
</gene>
<comment type="caution">
    <text evidence="2">The sequence shown here is derived from an EMBL/GenBank/DDBJ whole genome shotgun (WGS) entry which is preliminary data.</text>
</comment>
<dbReference type="Pfam" id="PF07602">
    <property type="entry name" value="DUF1565"/>
    <property type="match status" value="1"/>
</dbReference>
<reference evidence="2 3" key="1">
    <citation type="submission" date="2016-11" db="EMBL/GenBank/DDBJ databases">
        <title>Draft Genome Sequences of Nine Cyanobacterial Strains from Diverse Habitats.</title>
        <authorList>
            <person name="Zhu T."/>
            <person name="Hou S."/>
            <person name="Lu X."/>
            <person name="Hess W.R."/>
        </authorList>
    </citation>
    <scope>NUCLEOTIDE SEQUENCE [LARGE SCALE GENOMIC DNA]</scope>
    <source>
        <strain evidence="2 3">NIES-592</strain>
    </source>
</reference>
<feature type="domain" description="SLH" evidence="1">
    <location>
        <begin position="367"/>
        <end position="426"/>
    </location>
</feature>
<feature type="domain" description="SLH" evidence="1">
    <location>
        <begin position="623"/>
        <end position="686"/>
    </location>
</feature>
<keyword evidence="3" id="KW-1185">Reference proteome</keyword>
<dbReference type="InterPro" id="IPR012334">
    <property type="entry name" value="Pectin_lyas_fold"/>
</dbReference>
<feature type="domain" description="SLH" evidence="1">
    <location>
        <begin position="499"/>
        <end position="558"/>
    </location>
</feature>
<dbReference type="OrthoDB" id="9759810at2"/>
<evidence type="ECO:0000259" key="1">
    <source>
        <dbReference type="PROSITE" id="PS51272"/>
    </source>
</evidence>
<dbReference type="InterPro" id="IPR051465">
    <property type="entry name" value="Cell_Envelope_Struct_Comp"/>
</dbReference>
<dbReference type="InterPro" id="IPR011050">
    <property type="entry name" value="Pectin_lyase_fold/virulence"/>
</dbReference>
<evidence type="ECO:0000313" key="2">
    <source>
        <dbReference type="EMBL" id="OKH14748.1"/>
    </source>
</evidence>
<proteinExistence type="predicted"/>
<feature type="domain" description="SLH" evidence="1">
    <location>
        <begin position="303"/>
        <end position="366"/>
    </location>
</feature>
<dbReference type="Proteomes" id="UP000186391">
    <property type="component" value="Unassembled WGS sequence"/>
</dbReference>